<dbReference type="RefSeq" id="WP_199707252.1">
    <property type="nucleotide sequence ID" value="NZ_JAEMNV010000009.1"/>
</dbReference>
<proteinExistence type="predicted"/>
<comment type="caution">
    <text evidence="1">The sequence shown here is derived from an EMBL/GenBank/DDBJ whole genome shotgun (WGS) entry which is preliminary data.</text>
</comment>
<dbReference type="AlphaFoldDB" id="A0A934NVH7"/>
<accession>A0A934NVH7</accession>
<evidence type="ECO:0000313" key="1">
    <source>
        <dbReference type="EMBL" id="MBJ8342042.1"/>
    </source>
</evidence>
<dbReference type="Proteomes" id="UP000655868">
    <property type="component" value="Unassembled WGS sequence"/>
</dbReference>
<evidence type="ECO:0000313" key="2">
    <source>
        <dbReference type="Proteomes" id="UP000655868"/>
    </source>
</evidence>
<keyword evidence="2" id="KW-1185">Reference proteome</keyword>
<gene>
    <name evidence="1" type="ORF">JGU71_24440</name>
</gene>
<organism evidence="1 2">
    <name type="scientific">Antrihabitans stalagmiti</name>
    <dbReference type="NCBI Taxonomy" id="2799499"/>
    <lineage>
        <taxon>Bacteria</taxon>
        <taxon>Bacillati</taxon>
        <taxon>Actinomycetota</taxon>
        <taxon>Actinomycetes</taxon>
        <taxon>Mycobacteriales</taxon>
        <taxon>Nocardiaceae</taxon>
        <taxon>Antrihabitans</taxon>
    </lineage>
</organism>
<sequence>MSLLAGILVAIWIVSLFLYRSDGDFYGEEVAGAYRRRTAVQRHRTKWRPFSAI</sequence>
<protein>
    <submittedName>
        <fullName evidence="1">Uncharacterized protein</fullName>
    </submittedName>
</protein>
<name>A0A934NVH7_9NOCA</name>
<dbReference type="EMBL" id="JAEMNV010000009">
    <property type="protein sequence ID" value="MBJ8342042.1"/>
    <property type="molecule type" value="Genomic_DNA"/>
</dbReference>
<reference evidence="1" key="1">
    <citation type="submission" date="2020-12" db="EMBL/GenBank/DDBJ databases">
        <title>Antrihabitans popcorni sp. nov. and Antrihabitans auranticaus sp. nov., isolated from a larva cave.</title>
        <authorList>
            <person name="Lee S.D."/>
            <person name="Kim I.S."/>
        </authorList>
    </citation>
    <scope>NUCLEOTIDE SEQUENCE</scope>
    <source>
        <strain evidence="1">YC3-6</strain>
    </source>
</reference>